<dbReference type="Proteomes" id="UP000007110">
    <property type="component" value="Unassembled WGS sequence"/>
</dbReference>
<evidence type="ECO:0000256" key="9">
    <source>
        <dbReference type="ARBA" id="ARBA00040167"/>
    </source>
</evidence>
<accession>A0A7M7NV99</accession>
<keyword evidence="14" id="KW-1185">Reference proteome</keyword>
<dbReference type="InParanoid" id="A0A7M7NV99"/>
<comment type="catalytic activity">
    <reaction evidence="10">
        <text>hydroxymethylbilane = uroporphyrinogen III + H2O</text>
        <dbReference type="Rhea" id="RHEA:18965"/>
        <dbReference type="ChEBI" id="CHEBI:15377"/>
        <dbReference type="ChEBI" id="CHEBI:57308"/>
        <dbReference type="ChEBI" id="CHEBI:57845"/>
        <dbReference type="EC" id="4.2.1.75"/>
    </reaction>
</comment>
<dbReference type="AlphaFoldDB" id="A0A7M7NV99"/>
<dbReference type="InterPro" id="IPR036108">
    <property type="entry name" value="4pyrrol_syn_uPrphyn_synt_sf"/>
</dbReference>
<dbReference type="GO" id="GO:0006780">
    <property type="term" value="P:uroporphyrinogen III biosynthetic process"/>
    <property type="evidence" value="ECO:0000318"/>
    <property type="project" value="GO_Central"/>
</dbReference>
<dbReference type="GO" id="GO:0006782">
    <property type="term" value="P:protoporphyrinogen IX biosynthetic process"/>
    <property type="evidence" value="ECO:0007669"/>
    <property type="project" value="UniProtKB-UniPathway"/>
</dbReference>
<evidence type="ECO:0000256" key="1">
    <source>
        <dbReference type="ARBA" id="ARBA00004772"/>
    </source>
</evidence>
<organism evidence="13 14">
    <name type="scientific">Strongylocentrotus purpuratus</name>
    <name type="common">Purple sea urchin</name>
    <dbReference type="NCBI Taxonomy" id="7668"/>
    <lineage>
        <taxon>Eukaryota</taxon>
        <taxon>Metazoa</taxon>
        <taxon>Echinodermata</taxon>
        <taxon>Eleutherozoa</taxon>
        <taxon>Echinozoa</taxon>
        <taxon>Echinoidea</taxon>
        <taxon>Euechinoidea</taxon>
        <taxon>Echinacea</taxon>
        <taxon>Camarodonta</taxon>
        <taxon>Echinidea</taxon>
        <taxon>Strongylocentrotidae</taxon>
        <taxon>Strongylocentrotus</taxon>
    </lineage>
</organism>
<keyword evidence="5" id="KW-0456">Lyase</keyword>
<dbReference type="EnsemblMetazoa" id="XM_030986382">
    <property type="protein sequence ID" value="XP_030842242"/>
    <property type="gene ID" value="LOC586365"/>
</dbReference>
<evidence type="ECO:0000313" key="14">
    <source>
        <dbReference type="Proteomes" id="UP000007110"/>
    </source>
</evidence>
<dbReference type="KEGG" id="spu:586365"/>
<dbReference type="FunFam" id="3.40.50.10090:FF:000003">
    <property type="entry name" value="uroporphyrinogen-III synthase"/>
    <property type="match status" value="1"/>
</dbReference>
<evidence type="ECO:0000256" key="5">
    <source>
        <dbReference type="ARBA" id="ARBA00023239"/>
    </source>
</evidence>
<dbReference type="OrthoDB" id="5595751at2759"/>
<dbReference type="Gene3D" id="3.40.50.10090">
    <property type="match status" value="2"/>
</dbReference>
<dbReference type="EC" id="4.2.1.75" evidence="3"/>
<dbReference type="InterPro" id="IPR039793">
    <property type="entry name" value="UROS/Hem4"/>
</dbReference>
<dbReference type="UniPathway" id="UPA00251">
    <property type="reaction ID" value="UER00320"/>
</dbReference>
<dbReference type="GO" id="GO:0004852">
    <property type="term" value="F:uroporphyrinogen-III synthase activity"/>
    <property type="evidence" value="ECO:0000318"/>
    <property type="project" value="GO_Central"/>
</dbReference>
<proteinExistence type="inferred from homology"/>
<dbReference type="OMA" id="VNANNLC"/>
<feature type="domain" description="Tetrapyrrole biosynthesis uroporphyrinogen III synthase" evidence="12">
    <location>
        <begin position="16"/>
        <end position="252"/>
    </location>
</feature>
<evidence type="ECO:0000256" key="2">
    <source>
        <dbReference type="ARBA" id="ARBA00008133"/>
    </source>
</evidence>
<evidence type="ECO:0000256" key="3">
    <source>
        <dbReference type="ARBA" id="ARBA00013109"/>
    </source>
</evidence>
<evidence type="ECO:0000256" key="4">
    <source>
        <dbReference type="ARBA" id="ARBA00023133"/>
    </source>
</evidence>
<dbReference type="RefSeq" id="XP_030842242.1">
    <property type="nucleotide sequence ID" value="XM_030986382.1"/>
</dbReference>
<evidence type="ECO:0000256" key="10">
    <source>
        <dbReference type="ARBA" id="ARBA00048617"/>
    </source>
</evidence>
<dbReference type="GO" id="GO:0005829">
    <property type="term" value="C:cytosol"/>
    <property type="evidence" value="ECO:0000318"/>
    <property type="project" value="GO_Central"/>
</dbReference>
<evidence type="ECO:0000256" key="6">
    <source>
        <dbReference type="ARBA" id="ARBA00023244"/>
    </source>
</evidence>
<comment type="similarity">
    <text evidence="2">Belongs to the uroporphyrinogen-III synthase family.</text>
</comment>
<evidence type="ECO:0000256" key="11">
    <source>
        <dbReference type="ARBA" id="ARBA00060039"/>
    </source>
</evidence>
<evidence type="ECO:0000256" key="7">
    <source>
        <dbReference type="ARBA" id="ARBA00031702"/>
    </source>
</evidence>
<comment type="function">
    <text evidence="11">Catalyzes cyclization of the linear tetrapyrrole, hydroxymethylbilane, to the macrocyclic uroporphyrinogen III, the branch point for the various sub-pathways leading to the wide diversity of porphyrins. Porphyrins act as cofactors for a multitude of enzymes that perform a variety of processes within the cell such as methionine synthesis (vitamin B12) or oxygen transport (heme).</text>
</comment>
<evidence type="ECO:0000313" key="13">
    <source>
        <dbReference type="EnsemblMetazoa" id="XP_030842242"/>
    </source>
</evidence>
<dbReference type="Pfam" id="PF02602">
    <property type="entry name" value="HEM4"/>
    <property type="match status" value="1"/>
</dbReference>
<dbReference type="GeneID" id="586365"/>
<dbReference type="GO" id="GO:0006785">
    <property type="term" value="P:heme B biosynthetic process"/>
    <property type="evidence" value="ECO:0007669"/>
    <property type="project" value="UniProtKB-ARBA"/>
</dbReference>
<sequence length="263" mass="29062">MNSLLLRSAQENDTKDKYQEAFQEADVDCVSLSPIGFEFIDLDTLYAHISHPEDHSGLIFSSPRTVQSVALCLERHDTNDEWNSRLRDEWSKLHAFSVGTSTGGVVRKLGLHPVGEDSGNAENLCKIILEAVKPGSKPLLYPCGTMRRETIPKTLKKEGILFTEDVAYQTVPNPDLEQELAKYMQEKGAPFCIVFFSPSGVQYSKEVFDKFKADLHNTKLLAIGGTTRVAMQEHGYMVAGVAEKPNPTALLQAIQQCQGGTDG</sequence>
<reference evidence="14" key="1">
    <citation type="submission" date="2015-02" db="EMBL/GenBank/DDBJ databases">
        <title>Genome sequencing for Strongylocentrotus purpuratus.</title>
        <authorList>
            <person name="Murali S."/>
            <person name="Liu Y."/>
            <person name="Vee V."/>
            <person name="English A."/>
            <person name="Wang M."/>
            <person name="Skinner E."/>
            <person name="Han Y."/>
            <person name="Muzny D.M."/>
            <person name="Worley K.C."/>
            <person name="Gibbs R.A."/>
        </authorList>
    </citation>
    <scope>NUCLEOTIDE SEQUENCE</scope>
</reference>
<dbReference type="SUPFAM" id="SSF69618">
    <property type="entry name" value="HemD-like"/>
    <property type="match status" value="1"/>
</dbReference>
<dbReference type="PANTHER" id="PTHR12390:SF0">
    <property type="entry name" value="UROPORPHYRINOGEN-III SYNTHASE"/>
    <property type="match status" value="1"/>
</dbReference>
<name>A0A7M7NV99_STRPU</name>
<comment type="pathway">
    <text evidence="1">Porphyrin-containing compound metabolism; protoporphyrin-IX biosynthesis; coproporphyrinogen-III from 5-aminolevulinate: step 3/4.</text>
</comment>
<evidence type="ECO:0000259" key="12">
    <source>
        <dbReference type="Pfam" id="PF02602"/>
    </source>
</evidence>
<dbReference type="PANTHER" id="PTHR12390">
    <property type="entry name" value="UROPORPHYRINOGEN III SYNTHASE"/>
    <property type="match status" value="1"/>
</dbReference>
<keyword evidence="6" id="KW-0627">Porphyrin biosynthesis</keyword>
<keyword evidence="4" id="KW-0350">Heme biosynthesis</keyword>
<reference evidence="13" key="2">
    <citation type="submission" date="2021-01" db="UniProtKB">
        <authorList>
            <consortium name="EnsemblMetazoa"/>
        </authorList>
    </citation>
    <scope>IDENTIFICATION</scope>
</reference>
<dbReference type="CDD" id="cd06578">
    <property type="entry name" value="HemD"/>
    <property type="match status" value="1"/>
</dbReference>
<protein>
    <recommendedName>
        <fullName evidence="9">Uroporphyrinogen-III synthase</fullName>
        <ecNumber evidence="3">4.2.1.75</ecNumber>
    </recommendedName>
    <alternativeName>
        <fullName evidence="8">Hydroxymethylbilane hydrolyase [cyclizing]</fullName>
    </alternativeName>
    <alternativeName>
        <fullName evidence="7">Uroporphyrinogen-III cosynthase</fullName>
    </alternativeName>
</protein>
<dbReference type="InterPro" id="IPR003754">
    <property type="entry name" value="4pyrrol_synth_uPrphyn_synth"/>
</dbReference>
<evidence type="ECO:0000256" key="8">
    <source>
        <dbReference type="ARBA" id="ARBA00032649"/>
    </source>
</evidence>